<evidence type="ECO:0000256" key="4">
    <source>
        <dbReference type="SAM" id="SignalP"/>
    </source>
</evidence>
<evidence type="ECO:0000256" key="3">
    <source>
        <dbReference type="ARBA" id="ARBA00012733"/>
    </source>
</evidence>
<evidence type="ECO:0000259" key="5">
    <source>
        <dbReference type="Pfam" id="PF13088"/>
    </source>
</evidence>
<name>A0A1V5SPQ0_9BACT</name>
<keyword evidence="7" id="KW-0326">Glycosidase</keyword>
<comment type="catalytic activity">
    <reaction evidence="1">
        <text>Hydrolysis of alpha-(2-&gt;3)-, alpha-(2-&gt;6)-, alpha-(2-&gt;8)- glycosidic linkages of terminal sialic acid residues in oligosaccharides, glycoproteins, glycolipids, colominic acid and synthetic substrates.</text>
        <dbReference type="EC" id="3.2.1.18"/>
    </reaction>
</comment>
<feature type="domain" description="Sialidase" evidence="5">
    <location>
        <begin position="224"/>
        <end position="501"/>
    </location>
</feature>
<comment type="similarity">
    <text evidence="2">Belongs to the glycosyl hydrolase 33 family.</text>
</comment>
<feature type="domain" description="Sialidase N-terminal" evidence="6">
    <location>
        <begin position="46"/>
        <end position="159"/>
    </location>
</feature>
<dbReference type="InterPro" id="IPR026856">
    <property type="entry name" value="Sialidase_fam"/>
</dbReference>
<evidence type="ECO:0000313" key="7">
    <source>
        <dbReference type="EMBL" id="OQA56213.1"/>
    </source>
</evidence>
<dbReference type="Proteomes" id="UP000485569">
    <property type="component" value="Unassembled WGS sequence"/>
</dbReference>
<dbReference type="InterPro" id="IPR029456">
    <property type="entry name" value="Sialidase_N"/>
</dbReference>
<dbReference type="InterPro" id="IPR011040">
    <property type="entry name" value="Sialidase"/>
</dbReference>
<dbReference type="GO" id="GO:0006689">
    <property type="term" value="P:ganglioside catabolic process"/>
    <property type="evidence" value="ECO:0007669"/>
    <property type="project" value="TreeGrafter"/>
</dbReference>
<sequence length="534" mass="58998">MKPLSFLLITSLLTLTSPLFGLPAQEEIKITGSIVIQDNNFSGRGNDNEEILRLELQTIGSREVAFENLVMNLNGSTDINDIDGVKIYSTGASEKFDPRNPLVKGAQLLASTVPKEGEMKIPLEGEIGSGINNIWVTFKVKETAKEGNQLDAEVISISTEAETHLFENGKPEGSREILLRRTLVYGPSDYGSANYRIPAITTAADGSLVILTDRRKYNSIDLPEDIDIVANRSTDGGKTWSEPFLVAEGQGYGKGFGDAVIIRSNTGKLVALFVGGPGLWGSTAENPQRTYISTSDDHGQTWTPPRDITAQIYGAECPDPVRAQWQSLFFGSGHALCTRTGRLMAVMAVRETLVNRRLHNYAVYSDDDGKSWHVSERAISDGDEAKVVELNNGDILMSSRTKGNRLWAKSSDGGITWGPKNIWEEIWGNACDADIIRYTSTKDGYDKDRILHTLPNHSTRKNVTMWLSYDEGTTWPVKKTIARNESAYSSITILPDGTIGVYIEEDETAPYKMYFLNFSLEWLTDGADRFRAAE</sequence>
<gene>
    <name evidence="7" type="primary">nedA</name>
    <name evidence="7" type="ORF">BWY41_01543</name>
</gene>
<reference evidence="7" key="1">
    <citation type="submission" date="2017-02" db="EMBL/GenBank/DDBJ databases">
        <title>Delving into the versatile metabolic prowess of the omnipresent phylum Bacteroidetes.</title>
        <authorList>
            <person name="Nobu M.K."/>
            <person name="Mei R."/>
            <person name="Narihiro T."/>
            <person name="Kuroda K."/>
            <person name="Liu W.-T."/>
        </authorList>
    </citation>
    <scope>NUCLEOTIDE SEQUENCE</scope>
    <source>
        <strain evidence="7">ADurb.Bin276</strain>
    </source>
</reference>
<dbReference type="InterPro" id="IPR036278">
    <property type="entry name" value="Sialidase_sf"/>
</dbReference>
<organism evidence="7">
    <name type="scientific">Candidatus Atribacter allofermentans</name>
    <dbReference type="NCBI Taxonomy" id="1852833"/>
    <lineage>
        <taxon>Bacteria</taxon>
        <taxon>Pseudomonadati</taxon>
        <taxon>Atribacterota</taxon>
        <taxon>Atribacteria</taxon>
        <taxon>Atribacterales</taxon>
        <taxon>Atribacteraceae</taxon>
        <taxon>Atribacter</taxon>
    </lineage>
</organism>
<accession>A0A1V5SPQ0</accession>
<dbReference type="EMBL" id="MWBQ01000124">
    <property type="protein sequence ID" value="OQA56213.1"/>
    <property type="molecule type" value="Genomic_DNA"/>
</dbReference>
<dbReference type="Pfam" id="PF14873">
    <property type="entry name" value="BNR_assoc_N"/>
    <property type="match status" value="1"/>
</dbReference>
<feature type="chain" id="PRO_5012912267" description="exo-alpha-sialidase" evidence="4">
    <location>
        <begin position="22"/>
        <end position="534"/>
    </location>
</feature>
<protein>
    <recommendedName>
        <fullName evidence="3">exo-alpha-sialidase</fullName>
        <ecNumber evidence="3">3.2.1.18</ecNumber>
    </recommendedName>
</protein>
<dbReference type="GO" id="GO:0005737">
    <property type="term" value="C:cytoplasm"/>
    <property type="evidence" value="ECO:0007669"/>
    <property type="project" value="TreeGrafter"/>
</dbReference>
<feature type="signal peptide" evidence="4">
    <location>
        <begin position="1"/>
        <end position="21"/>
    </location>
</feature>
<evidence type="ECO:0000259" key="6">
    <source>
        <dbReference type="Pfam" id="PF14873"/>
    </source>
</evidence>
<keyword evidence="4" id="KW-0732">Signal</keyword>
<dbReference type="SUPFAM" id="SSF50939">
    <property type="entry name" value="Sialidases"/>
    <property type="match status" value="1"/>
</dbReference>
<dbReference type="GO" id="GO:0004308">
    <property type="term" value="F:exo-alpha-sialidase activity"/>
    <property type="evidence" value="ECO:0007669"/>
    <property type="project" value="UniProtKB-EC"/>
</dbReference>
<evidence type="ECO:0000256" key="1">
    <source>
        <dbReference type="ARBA" id="ARBA00000427"/>
    </source>
</evidence>
<dbReference type="GO" id="GO:0016020">
    <property type="term" value="C:membrane"/>
    <property type="evidence" value="ECO:0007669"/>
    <property type="project" value="TreeGrafter"/>
</dbReference>
<dbReference type="PANTHER" id="PTHR10628">
    <property type="entry name" value="SIALIDASE"/>
    <property type="match status" value="1"/>
</dbReference>
<dbReference type="AlphaFoldDB" id="A0A1V5SPQ0"/>
<evidence type="ECO:0000256" key="2">
    <source>
        <dbReference type="ARBA" id="ARBA00009348"/>
    </source>
</evidence>
<dbReference type="Gene3D" id="2.60.40.1290">
    <property type="match status" value="1"/>
</dbReference>
<comment type="caution">
    <text evidence="7">The sequence shown here is derived from an EMBL/GenBank/DDBJ whole genome shotgun (WGS) entry which is preliminary data.</text>
</comment>
<dbReference type="Gene3D" id="2.120.10.10">
    <property type="match status" value="1"/>
</dbReference>
<dbReference type="CDD" id="cd15482">
    <property type="entry name" value="Sialidase_non-viral"/>
    <property type="match status" value="1"/>
</dbReference>
<dbReference type="Pfam" id="PF13088">
    <property type="entry name" value="BNR_2"/>
    <property type="match status" value="1"/>
</dbReference>
<proteinExistence type="inferred from homology"/>
<dbReference type="GO" id="GO:0009313">
    <property type="term" value="P:oligosaccharide catabolic process"/>
    <property type="evidence" value="ECO:0007669"/>
    <property type="project" value="TreeGrafter"/>
</dbReference>
<dbReference type="EC" id="3.2.1.18" evidence="3"/>
<dbReference type="PANTHER" id="PTHR10628:SF30">
    <property type="entry name" value="EXO-ALPHA-SIALIDASE"/>
    <property type="match status" value="1"/>
</dbReference>
<keyword evidence="7" id="KW-0378">Hydrolase</keyword>